<evidence type="ECO:0000313" key="1">
    <source>
        <dbReference type="EMBL" id="KAF4673336.1"/>
    </source>
</evidence>
<sequence>MSLRLEVFYINLNDPNLDLVSIWSSEASDVGEIVPGRFTVISHEPLDARLHYDHSTRGYIMTSFTKSQYLPGFTSHTITVSTHSSDWIHFPIAGSTFCRYGDFGNFVLWDYKTASTPPVIYDCQADAQQDRSLFACPAAFDGTGKIYYVISHKIEGVSDMYKSIRLVRAFIHLPLK</sequence>
<name>A0A7J6MPL6_PERCH</name>
<dbReference type="EMBL" id="JAAPAO010000085">
    <property type="protein sequence ID" value="KAF4673336.1"/>
    <property type="molecule type" value="Genomic_DNA"/>
</dbReference>
<comment type="caution">
    <text evidence="1">The sequence shown here is derived from an EMBL/GenBank/DDBJ whole genome shotgun (WGS) entry which is preliminary data.</text>
</comment>
<evidence type="ECO:0000313" key="2">
    <source>
        <dbReference type="Proteomes" id="UP000591131"/>
    </source>
</evidence>
<dbReference type="Proteomes" id="UP000591131">
    <property type="component" value="Unassembled WGS sequence"/>
</dbReference>
<reference evidence="1 2" key="1">
    <citation type="submission" date="2020-04" db="EMBL/GenBank/DDBJ databases">
        <title>Perkinsus chesapeaki whole genome sequence.</title>
        <authorList>
            <person name="Bogema D.R."/>
        </authorList>
    </citation>
    <scope>NUCLEOTIDE SEQUENCE [LARGE SCALE GENOMIC DNA]</scope>
    <source>
        <strain evidence="1">ATCC PRA-425</strain>
    </source>
</reference>
<organism evidence="1 2">
    <name type="scientific">Perkinsus chesapeaki</name>
    <name type="common">Clam parasite</name>
    <name type="synonym">Perkinsus andrewsi</name>
    <dbReference type="NCBI Taxonomy" id="330153"/>
    <lineage>
        <taxon>Eukaryota</taxon>
        <taxon>Sar</taxon>
        <taxon>Alveolata</taxon>
        <taxon>Perkinsozoa</taxon>
        <taxon>Perkinsea</taxon>
        <taxon>Perkinsida</taxon>
        <taxon>Perkinsidae</taxon>
        <taxon>Perkinsus</taxon>
    </lineage>
</organism>
<dbReference type="AlphaFoldDB" id="A0A7J6MPL6"/>
<accession>A0A7J6MPL6</accession>
<proteinExistence type="predicted"/>
<keyword evidence="2" id="KW-1185">Reference proteome</keyword>
<gene>
    <name evidence="1" type="ORF">FOL47_010687</name>
</gene>
<protein>
    <submittedName>
        <fullName evidence="1">Uncharacterized protein</fullName>
    </submittedName>
</protein>